<gene>
    <name evidence="1" type="ordered locus">Ctha_2704</name>
</gene>
<dbReference type="OrthoDB" id="9791535at2"/>
<dbReference type="Proteomes" id="UP000001208">
    <property type="component" value="Chromosome"/>
</dbReference>
<proteinExistence type="predicted"/>
<evidence type="ECO:0008006" key="3">
    <source>
        <dbReference type="Google" id="ProtNLM"/>
    </source>
</evidence>
<accession>B3QYT0</accession>
<keyword evidence="2" id="KW-1185">Reference proteome</keyword>
<dbReference type="eggNOG" id="COG0801">
    <property type="taxonomic scope" value="Bacteria"/>
</dbReference>
<dbReference type="STRING" id="517418.Ctha_2704"/>
<dbReference type="InterPro" id="IPR010181">
    <property type="entry name" value="CGCAxxGCC_motif"/>
</dbReference>
<organism evidence="1 2">
    <name type="scientific">Chloroherpeton thalassium (strain ATCC 35110 / GB-78)</name>
    <dbReference type="NCBI Taxonomy" id="517418"/>
    <lineage>
        <taxon>Bacteria</taxon>
        <taxon>Pseudomonadati</taxon>
        <taxon>Chlorobiota</taxon>
        <taxon>Chlorobiia</taxon>
        <taxon>Chlorobiales</taxon>
        <taxon>Chloroherpetonaceae</taxon>
        <taxon>Chloroherpeton</taxon>
    </lineage>
</organism>
<protein>
    <recommendedName>
        <fullName evidence="3">C_GCAxxG_C_C family protein</fullName>
    </recommendedName>
</protein>
<dbReference type="Pfam" id="PF09719">
    <property type="entry name" value="C_GCAxxG_C_C"/>
    <property type="match status" value="1"/>
</dbReference>
<dbReference type="RefSeq" id="WP_012501235.1">
    <property type="nucleotide sequence ID" value="NC_011026.1"/>
</dbReference>
<name>B3QYT0_CHLT3</name>
<reference evidence="1 2" key="1">
    <citation type="submission" date="2008-06" db="EMBL/GenBank/DDBJ databases">
        <title>Complete sequence of Chloroherpeton thalassium ATCC 35110.</title>
        <authorList>
            <consortium name="US DOE Joint Genome Institute"/>
            <person name="Lucas S."/>
            <person name="Copeland A."/>
            <person name="Lapidus A."/>
            <person name="Glavina del Rio T."/>
            <person name="Dalin E."/>
            <person name="Tice H."/>
            <person name="Bruce D."/>
            <person name="Goodwin L."/>
            <person name="Pitluck S."/>
            <person name="Schmutz J."/>
            <person name="Larimer F."/>
            <person name="Land M."/>
            <person name="Hauser L."/>
            <person name="Kyrpides N."/>
            <person name="Mikhailova N."/>
            <person name="Liu Z."/>
            <person name="Li T."/>
            <person name="Zhao F."/>
            <person name="Overmann J."/>
            <person name="Bryant D.A."/>
            <person name="Richardson P."/>
        </authorList>
    </citation>
    <scope>NUCLEOTIDE SEQUENCE [LARGE SCALE GENOMIC DNA]</scope>
    <source>
        <strain evidence="2">ATCC 35110 / GB-78</strain>
    </source>
</reference>
<dbReference type="EMBL" id="CP001100">
    <property type="protein sequence ID" value="ACF15153.1"/>
    <property type="molecule type" value="Genomic_DNA"/>
</dbReference>
<dbReference type="KEGG" id="cts:Ctha_2704"/>
<sequence length="121" mass="13670">MAINKRALKYFQNGFNCAQATLKAYQEEYGCENQDDIDALFTAGRGRVEGGICGSLYAAKQVLKDEELADLLHRSFVKYIGSAVCWEIRSVDKYSCHACVDLNCQLFQKILETKCEMKPVQ</sequence>
<dbReference type="HOGENOM" id="CLU_168142_0_0_10"/>
<dbReference type="AlphaFoldDB" id="B3QYT0"/>
<evidence type="ECO:0000313" key="1">
    <source>
        <dbReference type="EMBL" id="ACF15153.1"/>
    </source>
</evidence>
<evidence type="ECO:0000313" key="2">
    <source>
        <dbReference type="Proteomes" id="UP000001208"/>
    </source>
</evidence>